<dbReference type="Proteomes" id="UP000195667">
    <property type="component" value="Unassembled WGS sequence"/>
</dbReference>
<protein>
    <submittedName>
        <fullName evidence="1">Uncharacterized protein</fullName>
    </submittedName>
</protein>
<gene>
    <name evidence="1" type="ORF">CRENPOLYSF1_890035</name>
</gene>
<sequence length="45" mass="5448">MALIWQLWIKDSTVSDYHNDYDDDYEDNKPLPPIITVRPSKKNRR</sequence>
<accession>A0A1R4HJG3</accession>
<dbReference type="EMBL" id="FUKI01000169">
    <property type="protein sequence ID" value="SJM96365.1"/>
    <property type="molecule type" value="Genomic_DNA"/>
</dbReference>
<dbReference type="AlphaFoldDB" id="A0A1R4HJG3"/>
<organism evidence="1 2">
    <name type="scientific">Crenothrix polyspora</name>
    <dbReference type="NCBI Taxonomy" id="360316"/>
    <lineage>
        <taxon>Bacteria</taxon>
        <taxon>Pseudomonadati</taxon>
        <taxon>Pseudomonadota</taxon>
        <taxon>Gammaproteobacteria</taxon>
        <taxon>Methylococcales</taxon>
        <taxon>Crenotrichaceae</taxon>
        <taxon>Crenothrix</taxon>
    </lineage>
</organism>
<proteinExistence type="predicted"/>
<evidence type="ECO:0000313" key="1">
    <source>
        <dbReference type="EMBL" id="SJM96365.1"/>
    </source>
</evidence>
<name>A0A1R4HJG3_9GAMM</name>
<evidence type="ECO:0000313" key="2">
    <source>
        <dbReference type="Proteomes" id="UP000195667"/>
    </source>
</evidence>
<keyword evidence="2" id="KW-1185">Reference proteome</keyword>
<reference evidence="2" key="1">
    <citation type="submission" date="2017-02" db="EMBL/GenBank/DDBJ databases">
        <authorList>
            <person name="Daims H."/>
        </authorList>
    </citation>
    <scope>NUCLEOTIDE SEQUENCE [LARGE SCALE GENOMIC DNA]</scope>
</reference>